<dbReference type="FunFam" id="1.25.10.10:FF:000300">
    <property type="entry name" value="U-box domain-containing protein 4"/>
    <property type="match status" value="1"/>
</dbReference>
<dbReference type="PROSITE" id="PS00221">
    <property type="entry name" value="MIP"/>
    <property type="match status" value="1"/>
</dbReference>
<dbReference type="GO" id="GO:0046961">
    <property type="term" value="F:proton-transporting ATPase activity, rotational mechanism"/>
    <property type="evidence" value="ECO:0007669"/>
    <property type="project" value="InterPro"/>
</dbReference>
<dbReference type="InterPro" id="IPR023271">
    <property type="entry name" value="Aquaporin-like"/>
</dbReference>
<comment type="subcellular location">
    <subcellularLocation>
        <location evidence="1">Membrane</location>
        <topology evidence="1">Multi-pass membrane protein</topology>
    </subcellularLocation>
</comment>
<dbReference type="PANTHER" id="PTHR45724:SF6">
    <property type="entry name" value="AQUAPORIN NIP-TYPE"/>
    <property type="match status" value="1"/>
</dbReference>
<dbReference type="PROSITE" id="PS50176">
    <property type="entry name" value="ARM_REPEAT"/>
    <property type="match status" value="1"/>
</dbReference>
<feature type="transmembrane region" description="Helical" evidence="8">
    <location>
        <begin position="530"/>
        <end position="548"/>
    </location>
</feature>
<sequence>MGIQDGATHCHLATATADADTDGSPTSSSSLVTHTLTLLRSDGLSLRVQAAKEIRRLTKTSQRYRRYFSAAVGPLVDMLSCQSAEANEAALAALLNLAVKDEINKIKIIEAGALKPIIGFLQSENLALQEHAAAALITLSASSVNKRVISASGAIPLLVEILGHGSSQAKYDAVMALYNLSTYPDNLGQILQTEPIPQLVDLLKSCKRSSKTAEKCTALIESLVGFEEGRMALTSEDGGILAVVEVLEGGSPQSREHAVGALLTMCESDRSSYREPILREGVIPGLLELTVQGTPKSQSKAQMLLRLLRDTPYPRSELQPDTIENIVSNIISQIDGEDQVGKAKQMLAEMVQVSMEQSLRHLQKRALKNGVESGGIAEEEEDIARLESGVAATSRHIKAFCVSSAVVTTAQKVVAELIGTYFVIFAGCGSVAVNKLYGGTVTFPGICVTWGLIVMVMVYTVGHVSGAHFNPAVTLTFAIFRRFPWKEVPLYIIAELMGSILASCTLALMFDVTKEAYFGTLPVGSNGQSLAIEIVISFLLMFVISGSSTDNRAVGELGGLAVGMTIMLNVFVAGPISGASMNPARSMGPAIVKHEYRGLWVYIVGPILGMVGGGFVYNLIRFTNKPISELARNGSFLRTKSKDGST</sequence>
<accession>A0AAW2X8W0</accession>
<dbReference type="SUPFAM" id="SSF81338">
    <property type="entry name" value="Aquaporin-like"/>
    <property type="match status" value="1"/>
</dbReference>
<dbReference type="Pfam" id="PF00230">
    <property type="entry name" value="MIP"/>
    <property type="match status" value="1"/>
</dbReference>
<dbReference type="PRINTS" id="PR00783">
    <property type="entry name" value="MINTRINSICP"/>
</dbReference>
<dbReference type="Gene3D" id="1.25.10.10">
    <property type="entry name" value="Leucine-rich Repeat Variant"/>
    <property type="match status" value="2"/>
</dbReference>
<feature type="domain" description="U-box" evidence="9">
    <location>
        <begin position="47"/>
        <end position="310"/>
    </location>
</feature>
<keyword evidence="3 8" id="KW-0812">Transmembrane</keyword>
<feature type="transmembrane region" description="Helical" evidence="8">
    <location>
        <begin position="440"/>
        <end position="461"/>
    </location>
</feature>
<keyword evidence="6 8" id="KW-0472">Membrane</keyword>
<dbReference type="SUPFAM" id="SSF48371">
    <property type="entry name" value="ARM repeat"/>
    <property type="match status" value="1"/>
</dbReference>
<evidence type="ECO:0000259" key="9">
    <source>
        <dbReference type="Pfam" id="PF25598"/>
    </source>
</evidence>
<feature type="transmembrane region" description="Helical" evidence="8">
    <location>
        <begin position="490"/>
        <end position="510"/>
    </location>
</feature>
<dbReference type="InterPro" id="IPR011989">
    <property type="entry name" value="ARM-like"/>
</dbReference>
<keyword evidence="4" id="KW-0677">Repeat</keyword>
<evidence type="ECO:0000256" key="2">
    <source>
        <dbReference type="ARBA" id="ARBA00022448"/>
    </source>
</evidence>
<keyword evidence="2" id="KW-0813">Transport</keyword>
<dbReference type="InterPro" id="IPR016024">
    <property type="entry name" value="ARM-type_fold"/>
</dbReference>
<dbReference type="SMART" id="SM00185">
    <property type="entry name" value="ARM"/>
    <property type="match status" value="5"/>
</dbReference>
<evidence type="ECO:0000256" key="1">
    <source>
        <dbReference type="ARBA" id="ARBA00004141"/>
    </source>
</evidence>
<reference evidence="10" key="2">
    <citation type="journal article" date="2024" name="Plant">
        <title>Genomic evolution and insights into agronomic trait innovations of Sesamum species.</title>
        <authorList>
            <person name="Miao H."/>
            <person name="Wang L."/>
            <person name="Qu L."/>
            <person name="Liu H."/>
            <person name="Sun Y."/>
            <person name="Le M."/>
            <person name="Wang Q."/>
            <person name="Wei S."/>
            <person name="Zheng Y."/>
            <person name="Lin W."/>
            <person name="Duan Y."/>
            <person name="Cao H."/>
            <person name="Xiong S."/>
            <person name="Wang X."/>
            <person name="Wei L."/>
            <person name="Li C."/>
            <person name="Ma Q."/>
            <person name="Ju M."/>
            <person name="Zhao R."/>
            <person name="Li G."/>
            <person name="Mu C."/>
            <person name="Tian Q."/>
            <person name="Mei H."/>
            <person name="Zhang T."/>
            <person name="Gao T."/>
            <person name="Zhang H."/>
        </authorList>
    </citation>
    <scope>NUCLEOTIDE SEQUENCE</scope>
    <source>
        <strain evidence="10">KEN1</strain>
    </source>
</reference>
<dbReference type="GO" id="GO:0015267">
    <property type="term" value="F:channel activity"/>
    <property type="evidence" value="ECO:0007669"/>
    <property type="project" value="InterPro"/>
</dbReference>
<name>A0AAW2X8W0_9LAMI</name>
<dbReference type="AlphaFoldDB" id="A0AAW2X8W0"/>
<feature type="repeat" description="ARM" evidence="7">
    <location>
        <begin position="112"/>
        <end position="154"/>
    </location>
</feature>
<dbReference type="CDD" id="cd00333">
    <property type="entry name" value="MIP"/>
    <property type="match status" value="1"/>
</dbReference>
<gene>
    <name evidence="10" type="ORF">Slati_1563000</name>
</gene>
<organism evidence="10">
    <name type="scientific">Sesamum latifolium</name>
    <dbReference type="NCBI Taxonomy" id="2727402"/>
    <lineage>
        <taxon>Eukaryota</taxon>
        <taxon>Viridiplantae</taxon>
        <taxon>Streptophyta</taxon>
        <taxon>Embryophyta</taxon>
        <taxon>Tracheophyta</taxon>
        <taxon>Spermatophyta</taxon>
        <taxon>Magnoliopsida</taxon>
        <taxon>eudicotyledons</taxon>
        <taxon>Gunneridae</taxon>
        <taxon>Pentapetalae</taxon>
        <taxon>asterids</taxon>
        <taxon>lamiids</taxon>
        <taxon>Lamiales</taxon>
        <taxon>Pedaliaceae</taxon>
        <taxon>Sesamum</taxon>
    </lineage>
</organism>
<keyword evidence="5 8" id="KW-1133">Transmembrane helix</keyword>
<dbReference type="InterPro" id="IPR022357">
    <property type="entry name" value="MIP_CS"/>
</dbReference>
<comment type="caution">
    <text evidence="10">The sequence shown here is derived from an EMBL/GenBank/DDBJ whole genome shotgun (WGS) entry which is preliminary data.</text>
</comment>
<dbReference type="Gene3D" id="1.20.1080.10">
    <property type="entry name" value="Glycerol uptake facilitator protein"/>
    <property type="match status" value="1"/>
</dbReference>
<reference evidence="10" key="1">
    <citation type="submission" date="2020-06" db="EMBL/GenBank/DDBJ databases">
        <authorList>
            <person name="Li T."/>
            <person name="Hu X."/>
            <person name="Zhang T."/>
            <person name="Song X."/>
            <person name="Zhang H."/>
            <person name="Dai N."/>
            <person name="Sheng W."/>
            <person name="Hou X."/>
            <person name="Wei L."/>
        </authorList>
    </citation>
    <scope>NUCLEOTIDE SEQUENCE</scope>
    <source>
        <strain evidence="10">KEN1</strain>
        <tissue evidence="10">Leaf</tissue>
    </source>
</reference>
<dbReference type="InterPro" id="IPR000425">
    <property type="entry name" value="MIP"/>
</dbReference>
<dbReference type="GO" id="GO:0000221">
    <property type="term" value="C:vacuolar proton-transporting V-type ATPase, V1 domain"/>
    <property type="evidence" value="ECO:0007669"/>
    <property type="project" value="InterPro"/>
</dbReference>
<dbReference type="NCBIfam" id="TIGR00861">
    <property type="entry name" value="MIP"/>
    <property type="match status" value="1"/>
</dbReference>
<evidence type="ECO:0000256" key="8">
    <source>
        <dbReference type="SAM" id="Phobius"/>
    </source>
</evidence>
<evidence type="ECO:0000256" key="6">
    <source>
        <dbReference type="ARBA" id="ARBA00023136"/>
    </source>
</evidence>
<evidence type="ECO:0000256" key="5">
    <source>
        <dbReference type="ARBA" id="ARBA00022989"/>
    </source>
</evidence>
<dbReference type="InterPro" id="IPR058678">
    <property type="entry name" value="ARM_PUB"/>
</dbReference>
<feature type="transmembrane region" description="Helical" evidence="8">
    <location>
        <begin position="599"/>
        <end position="620"/>
    </location>
</feature>
<protein>
    <submittedName>
        <fullName evidence="10">Aquaporin NIP-type</fullName>
    </submittedName>
</protein>
<evidence type="ECO:0000256" key="4">
    <source>
        <dbReference type="ARBA" id="ARBA00022737"/>
    </source>
</evidence>
<proteinExistence type="predicted"/>
<evidence type="ECO:0000256" key="3">
    <source>
        <dbReference type="ARBA" id="ARBA00022692"/>
    </source>
</evidence>
<dbReference type="PANTHER" id="PTHR45724">
    <property type="entry name" value="AQUAPORIN NIP2-1"/>
    <property type="match status" value="1"/>
</dbReference>
<dbReference type="Pfam" id="PF25598">
    <property type="entry name" value="ARM_PUB"/>
    <property type="match status" value="1"/>
</dbReference>
<evidence type="ECO:0000313" key="10">
    <source>
        <dbReference type="EMBL" id="KAL0450066.1"/>
    </source>
</evidence>
<dbReference type="InterPro" id="IPR034294">
    <property type="entry name" value="Aquaporin_transptr"/>
</dbReference>
<evidence type="ECO:0000256" key="7">
    <source>
        <dbReference type="PROSITE-ProRule" id="PRU00259"/>
    </source>
</evidence>
<dbReference type="EMBL" id="JACGWN010000005">
    <property type="protein sequence ID" value="KAL0450066.1"/>
    <property type="molecule type" value="Genomic_DNA"/>
</dbReference>
<feature type="transmembrane region" description="Helical" evidence="8">
    <location>
        <begin position="560"/>
        <end position="579"/>
    </location>
</feature>
<dbReference type="InterPro" id="IPR000225">
    <property type="entry name" value="Armadillo"/>
</dbReference>